<evidence type="ECO:0000256" key="1">
    <source>
        <dbReference type="SAM" id="Coils"/>
    </source>
</evidence>
<keyword evidence="3" id="KW-1185">Reference proteome</keyword>
<name>A2DI28_TRIV3</name>
<organism evidence="2 3">
    <name type="scientific">Trichomonas vaginalis (strain ATCC PRA-98 / G3)</name>
    <dbReference type="NCBI Taxonomy" id="412133"/>
    <lineage>
        <taxon>Eukaryota</taxon>
        <taxon>Metamonada</taxon>
        <taxon>Parabasalia</taxon>
        <taxon>Trichomonadida</taxon>
        <taxon>Trichomonadidae</taxon>
        <taxon>Trichomonas</taxon>
    </lineage>
</organism>
<gene>
    <name evidence="2" type="ORF">TVAG_402730</name>
</gene>
<dbReference type="Proteomes" id="UP000001542">
    <property type="component" value="Unassembled WGS sequence"/>
</dbReference>
<evidence type="ECO:0000313" key="3">
    <source>
        <dbReference type="Proteomes" id="UP000001542"/>
    </source>
</evidence>
<dbReference type="RefSeq" id="XP_001581003.1">
    <property type="nucleotide sequence ID" value="XM_001580953.1"/>
</dbReference>
<feature type="coiled-coil region" evidence="1">
    <location>
        <begin position="33"/>
        <end position="74"/>
    </location>
</feature>
<dbReference type="VEuPathDB" id="TrichDB:TVAGG3_0272430"/>
<dbReference type="InParanoid" id="A2DI28"/>
<sequence length="115" mass="13657">MFQYPYVDHDQQMMAQQPPQPWIADQNFPQIRVDELTEKCKALVAEYNRLLKENQEIKDNLENQEKKKKILSIHEYFLMEMEKVNLSIQTYKDALNQLEEFAQITQEAIGAPIPE</sequence>
<reference evidence="2" key="1">
    <citation type="submission" date="2006-10" db="EMBL/GenBank/DDBJ databases">
        <authorList>
            <person name="Amadeo P."/>
            <person name="Zhao Q."/>
            <person name="Wortman J."/>
            <person name="Fraser-Liggett C."/>
            <person name="Carlton J."/>
        </authorList>
    </citation>
    <scope>NUCLEOTIDE SEQUENCE</scope>
    <source>
        <strain evidence="2">G3</strain>
    </source>
</reference>
<accession>A2DI28</accession>
<dbReference type="EMBL" id="DS113202">
    <property type="protein sequence ID" value="EAY20017.1"/>
    <property type="molecule type" value="Genomic_DNA"/>
</dbReference>
<reference evidence="2" key="2">
    <citation type="journal article" date="2007" name="Science">
        <title>Draft genome sequence of the sexually transmitted pathogen Trichomonas vaginalis.</title>
        <authorList>
            <person name="Carlton J.M."/>
            <person name="Hirt R.P."/>
            <person name="Silva J.C."/>
            <person name="Delcher A.L."/>
            <person name="Schatz M."/>
            <person name="Zhao Q."/>
            <person name="Wortman J.R."/>
            <person name="Bidwell S.L."/>
            <person name="Alsmark U.C.M."/>
            <person name="Besteiro S."/>
            <person name="Sicheritz-Ponten T."/>
            <person name="Noel C.J."/>
            <person name="Dacks J.B."/>
            <person name="Foster P.G."/>
            <person name="Simillion C."/>
            <person name="Van de Peer Y."/>
            <person name="Miranda-Saavedra D."/>
            <person name="Barton G.J."/>
            <person name="Westrop G.D."/>
            <person name="Mueller S."/>
            <person name="Dessi D."/>
            <person name="Fiori P.L."/>
            <person name="Ren Q."/>
            <person name="Paulsen I."/>
            <person name="Zhang H."/>
            <person name="Bastida-Corcuera F.D."/>
            <person name="Simoes-Barbosa A."/>
            <person name="Brown M.T."/>
            <person name="Hayes R.D."/>
            <person name="Mukherjee M."/>
            <person name="Okumura C.Y."/>
            <person name="Schneider R."/>
            <person name="Smith A.J."/>
            <person name="Vanacova S."/>
            <person name="Villalvazo M."/>
            <person name="Haas B.J."/>
            <person name="Pertea M."/>
            <person name="Feldblyum T.V."/>
            <person name="Utterback T.R."/>
            <person name="Shu C.L."/>
            <person name="Osoegawa K."/>
            <person name="de Jong P.J."/>
            <person name="Hrdy I."/>
            <person name="Horvathova L."/>
            <person name="Zubacova Z."/>
            <person name="Dolezal P."/>
            <person name="Malik S.B."/>
            <person name="Logsdon J.M. Jr."/>
            <person name="Henze K."/>
            <person name="Gupta A."/>
            <person name="Wang C.C."/>
            <person name="Dunne R.L."/>
            <person name="Upcroft J.A."/>
            <person name="Upcroft P."/>
            <person name="White O."/>
            <person name="Salzberg S.L."/>
            <person name="Tang P."/>
            <person name="Chiu C.-H."/>
            <person name="Lee Y.-S."/>
            <person name="Embley T.M."/>
            <person name="Coombs G.H."/>
            <person name="Mottram J.C."/>
            <person name="Tachezy J."/>
            <person name="Fraser-Liggett C.M."/>
            <person name="Johnson P.J."/>
        </authorList>
    </citation>
    <scope>NUCLEOTIDE SEQUENCE [LARGE SCALE GENOMIC DNA]</scope>
    <source>
        <strain evidence="2">G3</strain>
    </source>
</reference>
<dbReference type="OrthoDB" id="10553570at2759"/>
<dbReference type="AlphaFoldDB" id="A2DI28"/>
<dbReference type="VEuPathDB" id="TrichDB:TVAG_402730"/>
<dbReference type="KEGG" id="tva:5465548"/>
<keyword evidence="1" id="KW-0175">Coiled coil</keyword>
<proteinExistence type="predicted"/>
<dbReference type="SMR" id="A2DI28"/>
<evidence type="ECO:0000313" key="2">
    <source>
        <dbReference type="EMBL" id="EAY20017.1"/>
    </source>
</evidence>
<protein>
    <submittedName>
        <fullName evidence="2">Uncharacterized protein</fullName>
    </submittedName>
</protein>